<accession>A0A7X0H4U4</accession>
<comment type="caution">
    <text evidence="2">The sequence shown here is derived from an EMBL/GenBank/DDBJ whole genome shotgun (WGS) entry which is preliminary data.</text>
</comment>
<protein>
    <recommendedName>
        <fullName evidence="4">PEP-CTERM protein-sorting domain-containing protein</fullName>
    </recommendedName>
</protein>
<dbReference type="PROSITE" id="PS00018">
    <property type="entry name" value="EF_HAND_1"/>
    <property type="match status" value="1"/>
</dbReference>
<dbReference type="SUPFAM" id="SSF63446">
    <property type="entry name" value="Type I dockerin domain"/>
    <property type="match status" value="1"/>
</dbReference>
<feature type="signal peptide" evidence="1">
    <location>
        <begin position="1"/>
        <end position="22"/>
    </location>
</feature>
<sequence length="325" mass="34419">MNQKFFVLGVAIAVFAVPVFVAGPEANAESAFSTVSALPDLILDDFSDVEDPAALPLVSFVANPAGILGEDGLSSTIAGHRTTTVSALISTGNQGQVSLDIDPSQGRLIVSSTEEVTPLGGVVWFDSTMASIALDMTQYEYLAVDYVDSSGDLRLFPVLYNSDVNENPLEQIQIESTLPAGRGTRYFSLPEVLEQAETTNPDFDPTIVDAILLGFQGLSAARSFSLEKVYLTNTLSLLGDYNGNGVVDAADYTVWQDSFGSTTQLDADGNGNSVVDAADYTVWQDRFGATTGGGPAPITVIPEPASLAMTVMAAGLVGWRRRRPM</sequence>
<dbReference type="AlphaFoldDB" id="A0A7X0H4U4"/>
<feature type="chain" id="PRO_5030574595" description="PEP-CTERM protein-sorting domain-containing protein" evidence="1">
    <location>
        <begin position="23"/>
        <end position="325"/>
    </location>
</feature>
<keyword evidence="3" id="KW-1185">Reference proteome</keyword>
<dbReference type="Proteomes" id="UP000541810">
    <property type="component" value="Unassembled WGS sequence"/>
</dbReference>
<dbReference type="InterPro" id="IPR036439">
    <property type="entry name" value="Dockerin_dom_sf"/>
</dbReference>
<dbReference type="NCBIfam" id="TIGR02595">
    <property type="entry name" value="PEP_CTERM"/>
    <property type="match status" value="1"/>
</dbReference>
<dbReference type="EMBL" id="JACHGY010000001">
    <property type="protein sequence ID" value="MBB6429296.1"/>
    <property type="molecule type" value="Genomic_DNA"/>
</dbReference>
<evidence type="ECO:0000313" key="2">
    <source>
        <dbReference type="EMBL" id="MBB6429296.1"/>
    </source>
</evidence>
<organism evidence="2 3">
    <name type="scientific">Algisphaera agarilytica</name>
    <dbReference type="NCBI Taxonomy" id="1385975"/>
    <lineage>
        <taxon>Bacteria</taxon>
        <taxon>Pseudomonadati</taxon>
        <taxon>Planctomycetota</taxon>
        <taxon>Phycisphaerae</taxon>
        <taxon>Phycisphaerales</taxon>
        <taxon>Phycisphaeraceae</taxon>
        <taxon>Algisphaera</taxon>
    </lineage>
</organism>
<dbReference type="InterPro" id="IPR018247">
    <property type="entry name" value="EF_Hand_1_Ca_BS"/>
</dbReference>
<proteinExistence type="predicted"/>
<evidence type="ECO:0000313" key="3">
    <source>
        <dbReference type="Proteomes" id="UP000541810"/>
    </source>
</evidence>
<dbReference type="Gene3D" id="1.10.1330.10">
    <property type="entry name" value="Dockerin domain"/>
    <property type="match status" value="1"/>
</dbReference>
<dbReference type="InterPro" id="IPR013424">
    <property type="entry name" value="Ice-binding_C"/>
</dbReference>
<dbReference type="RefSeq" id="WP_184676882.1">
    <property type="nucleotide sequence ID" value="NZ_JACHGY010000001.1"/>
</dbReference>
<dbReference type="GO" id="GO:0000272">
    <property type="term" value="P:polysaccharide catabolic process"/>
    <property type="evidence" value="ECO:0007669"/>
    <property type="project" value="InterPro"/>
</dbReference>
<gene>
    <name evidence="2" type="ORF">HNQ40_001102</name>
</gene>
<name>A0A7X0H4U4_9BACT</name>
<reference evidence="2 3" key="1">
    <citation type="submission" date="2020-08" db="EMBL/GenBank/DDBJ databases">
        <title>Genomic Encyclopedia of Type Strains, Phase IV (KMG-IV): sequencing the most valuable type-strain genomes for metagenomic binning, comparative biology and taxonomic classification.</title>
        <authorList>
            <person name="Goeker M."/>
        </authorList>
    </citation>
    <scope>NUCLEOTIDE SEQUENCE [LARGE SCALE GENOMIC DNA]</scope>
    <source>
        <strain evidence="2 3">DSM 103725</strain>
    </source>
</reference>
<keyword evidence="1" id="KW-0732">Signal</keyword>
<evidence type="ECO:0000256" key="1">
    <source>
        <dbReference type="SAM" id="SignalP"/>
    </source>
</evidence>
<evidence type="ECO:0008006" key="4">
    <source>
        <dbReference type="Google" id="ProtNLM"/>
    </source>
</evidence>